<keyword evidence="3" id="KW-1185">Reference proteome</keyword>
<feature type="transmembrane region" description="Helical" evidence="2">
    <location>
        <begin position="40"/>
        <end position="59"/>
    </location>
</feature>
<reference evidence="4" key="1">
    <citation type="submission" date="2025-08" db="UniProtKB">
        <authorList>
            <consortium name="RefSeq"/>
        </authorList>
    </citation>
    <scope>IDENTIFICATION</scope>
</reference>
<keyword evidence="2" id="KW-0472">Membrane</keyword>
<accession>A0ABM0LGR9</accession>
<feature type="region of interest" description="Disordered" evidence="1">
    <location>
        <begin position="217"/>
        <end position="247"/>
    </location>
</feature>
<dbReference type="InterPro" id="IPR027955">
    <property type="entry name" value="DUF4636"/>
</dbReference>
<dbReference type="PANTHER" id="PTHR31822:SF1">
    <property type="entry name" value="SERINE-RICH SINGLE-PASS MEMBRANE PROTEIN 1"/>
    <property type="match status" value="1"/>
</dbReference>
<gene>
    <name evidence="4" type="primary">Ssmem1</name>
</gene>
<protein>
    <submittedName>
        <fullName evidence="4">Serine-rich single-pass membrane protein 1</fullName>
    </submittedName>
</protein>
<feature type="region of interest" description="Disordered" evidence="1">
    <location>
        <begin position="132"/>
        <end position="186"/>
    </location>
</feature>
<feature type="compositionally biased region" description="Low complexity" evidence="1">
    <location>
        <begin position="219"/>
        <end position="230"/>
    </location>
</feature>
<evidence type="ECO:0000313" key="4">
    <source>
        <dbReference type="RefSeq" id="XP_005365835.1"/>
    </source>
</evidence>
<dbReference type="GeneID" id="101993575"/>
<dbReference type="Proteomes" id="UP000694915">
    <property type="component" value="Unplaced"/>
</dbReference>
<evidence type="ECO:0000313" key="3">
    <source>
        <dbReference type="Proteomes" id="UP000694915"/>
    </source>
</evidence>
<name>A0ABM0LGR9_MICOH</name>
<proteinExistence type="predicted"/>
<dbReference type="Pfam" id="PF15468">
    <property type="entry name" value="DUF4636"/>
    <property type="match status" value="1"/>
</dbReference>
<feature type="compositionally biased region" description="Basic residues" evidence="1">
    <location>
        <begin position="132"/>
        <end position="142"/>
    </location>
</feature>
<organism evidence="3 4">
    <name type="scientific">Microtus ochrogaster</name>
    <name type="common">Prairie vole</name>
    <dbReference type="NCBI Taxonomy" id="79684"/>
    <lineage>
        <taxon>Eukaryota</taxon>
        <taxon>Metazoa</taxon>
        <taxon>Chordata</taxon>
        <taxon>Craniata</taxon>
        <taxon>Vertebrata</taxon>
        <taxon>Euteleostomi</taxon>
        <taxon>Mammalia</taxon>
        <taxon>Eutheria</taxon>
        <taxon>Euarchontoglires</taxon>
        <taxon>Glires</taxon>
        <taxon>Rodentia</taxon>
        <taxon>Myomorpha</taxon>
        <taxon>Muroidea</taxon>
        <taxon>Cricetidae</taxon>
        <taxon>Arvicolinae</taxon>
        <taxon>Microtus</taxon>
    </lineage>
</organism>
<evidence type="ECO:0000256" key="1">
    <source>
        <dbReference type="SAM" id="MobiDB-lite"/>
    </source>
</evidence>
<keyword evidence="2" id="KW-0812">Transmembrane</keyword>
<evidence type="ECO:0000256" key="2">
    <source>
        <dbReference type="SAM" id="Phobius"/>
    </source>
</evidence>
<sequence>MGDLLSLFWELDPPPMPLSFSIPRQDAECRKDGKDDSCGMVGSFLLWYFVVILILMFFSRASVWMSASKWDGDGGTSAPVSQASKETFYKQQSKDRSWDYSQVRKKPKQNQLSAVTDSEMALVSAYLEHRRPRRHSQFHRKNQVQQNSDSTERENEESNSGASSWKESESEQPPSPASIKRRKSVLRPRDLENYQVRERPCLHCKAMRTKEWLSRHFPESTSGTTSVTEEIQQESLTLGSNTTLSKV</sequence>
<dbReference type="RefSeq" id="XP_005365835.1">
    <property type="nucleotide sequence ID" value="XM_005365778.2"/>
</dbReference>
<keyword evidence="2" id="KW-1133">Transmembrane helix</keyword>
<feature type="compositionally biased region" description="Polar residues" evidence="1">
    <location>
        <begin position="233"/>
        <end position="247"/>
    </location>
</feature>
<dbReference type="PANTHER" id="PTHR31822">
    <property type="entry name" value="SERINE-RICH SINGLE-PASS MEMBRANE PROTEIN 1"/>
    <property type="match status" value="1"/>
</dbReference>